<reference evidence="2" key="1">
    <citation type="submission" date="2015-08" db="EMBL/GenBank/DDBJ databases">
        <authorList>
            <person name="Varghese N."/>
        </authorList>
    </citation>
    <scope>NUCLEOTIDE SEQUENCE [LARGE SCALE GENOMIC DNA]</scope>
    <source>
        <strain evidence="2">DSM 18181</strain>
    </source>
</reference>
<organism evidence="1 2">
    <name type="scientific">Thiomonas bhubaneswarensis</name>
    <dbReference type="NCBI Taxonomy" id="339866"/>
    <lineage>
        <taxon>Bacteria</taxon>
        <taxon>Pseudomonadati</taxon>
        <taxon>Pseudomonadota</taxon>
        <taxon>Betaproteobacteria</taxon>
        <taxon>Burkholderiales</taxon>
        <taxon>Thiomonas</taxon>
    </lineage>
</organism>
<dbReference type="Proteomes" id="UP000183649">
    <property type="component" value="Unassembled WGS sequence"/>
</dbReference>
<gene>
    <name evidence="1" type="ORF">Ga0061069_104177</name>
</gene>
<protein>
    <submittedName>
        <fullName evidence="1">Uncharacterized protein</fullName>
    </submittedName>
</protein>
<dbReference type="RefSeq" id="WP_055450318.1">
    <property type="nucleotide sequence ID" value="NZ_CYHF01000004.1"/>
</dbReference>
<evidence type="ECO:0000313" key="2">
    <source>
        <dbReference type="Proteomes" id="UP000183649"/>
    </source>
</evidence>
<sequence>MTADPYSGDLIEILRLRDGTSWYADSGRVYLCQGNLCEIGLPTHGLPPALLQLLMLQLRAGSTHQDLLFLFGRHFHRRARRVIADLEDRQVLRWETVQCNRFECRDARPFELVLEGSPDAVSLPSRCEIFVHSGAAATYTLPATLSKRVGAKLTLHDVDLGTGYLIVARRADSEVCMACQLLWFFGSRLLPLSFLGACLSVPSSGAQTVDHYRARVSLALTEMRDEEALLIYFPDDVPACASIDRPRARHPACGCTRFSRGGNSMSTPESIDVLA</sequence>
<dbReference type="EMBL" id="CYHF01000004">
    <property type="protein sequence ID" value="CUA96534.1"/>
    <property type="molecule type" value="Genomic_DNA"/>
</dbReference>
<proteinExistence type="predicted"/>
<accession>A0A0K6I047</accession>
<dbReference type="AlphaFoldDB" id="A0A0K6I047"/>
<evidence type="ECO:0000313" key="1">
    <source>
        <dbReference type="EMBL" id="CUA96534.1"/>
    </source>
</evidence>
<name>A0A0K6I047_9BURK</name>
<keyword evidence="2" id="KW-1185">Reference proteome</keyword>
<dbReference type="STRING" id="339866.GCA_001418255_01408"/>